<name>A0A4Z1QR85_9HYPH</name>
<dbReference type="OrthoDB" id="8100822at2"/>
<dbReference type="RefSeq" id="WP_072495474.1">
    <property type="nucleotide sequence ID" value="NZ_CP109971.1"/>
</dbReference>
<geneLocation type="plasmid" evidence="1 2">
    <name>pAtCFBP5507b</name>
</geneLocation>
<accession>A0A4Z1QR85</accession>
<evidence type="ECO:0000313" key="1">
    <source>
        <dbReference type="EMBL" id="UYZ11186.1"/>
    </source>
</evidence>
<gene>
    <name evidence="1" type="ORF">CFBP5507_26105</name>
</gene>
<dbReference type="EMBL" id="CP109971">
    <property type="protein sequence ID" value="UYZ11186.1"/>
    <property type="molecule type" value="Genomic_DNA"/>
</dbReference>
<dbReference type="AlphaFoldDB" id="A0A4Z1QR85"/>
<dbReference type="KEGG" id="asal:CFBP5507_26105"/>
<protein>
    <submittedName>
        <fullName evidence="1">Signal recognition particle</fullName>
    </submittedName>
</protein>
<proteinExistence type="predicted"/>
<evidence type="ECO:0000313" key="2">
    <source>
        <dbReference type="Proteomes" id="UP000298735"/>
    </source>
</evidence>
<reference evidence="1" key="1">
    <citation type="submission" date="2022-10" db="EMBL/GenBank/DDBJ databases">
        <title>Complete genome sequence of Agrobacterium salinitolerans CFBP5507.</title>
        <authorList>
            <person name="Tchabashvili S."/>
            <person name="Yen H.-C."/>
            <person name="Haryono M."/>
            <person name="Lin Y.-C."/>
            <person name="Lai E.-M."/>
            <person name="Kuo C.-H."/>
        </authorList>
    </citation>
    <scope>NUCLEOTIDE SEQUENCE</scope>
    <source>
        <strain evidence="1">CFBP5507</strain>
        <plasmid evidence="1">pAtCFBP5507b</plasmid>
    </source>
</reference>
<sequence length="107" mass="11435">MKPTLTFVLLLVFATVALAAPKKGSSSVALELGTVLAAEEFCGLSYDPDKVTSFIEENVAADDMRFASTLQLMTAGKQSEHKDMTATAKAAHCAQIRRVAKANGFIR</sequence>
<organism evidence="1 2">
    <name type="scientific">Agrobacterium salinitolerans</name>
    <dbReference type="NCBI Taxonomy" id="1183413"/>
    <lineage>
        <taxon>Bacteria</taxon>
        <taxon>Pseudomonadati</taxon>
        <taxon>Pseudomonadota</taxon>
        <taxon>Alphaproteobacteria</taxon>
        <taxon>Hyphomicrobiales</taxon>
        <taxon>Rhizobiaceae</taxon>
        <taxon>Rhizobium/Agrobacterium group</taxon>
        <taxon>Agrobacterium</taxon>
    </lineage>
</organism>
<keyword evidence="1" id="KW-0614">Plasmid</keyword>
<dbReference type="Proteomes" id="UP000298735">
    <property type="component" value="Plasmid pAtCFBP5507b"/>
</dbReference>